<dbReference type="PRINTS" id="PR00014">
    <property type="entry name" value="FNTYPEIII"/>
</dbReference>
<dbReference type="SMART" id="SM00409">
    <property type="entry name" value="IG"/>
    <property type="match status" value="4"/>
</dbReference>
<feature type="domain" description="Fibronectin type-III" evidence="5">
    <location>
        <begin position="540"/>
        <end position="635"/>
    </location>
</feature>
<dbReference type="InterPro" id="IPR007110">
    <property type="entry name" value="Ig-like_dom"/>
</dbReference>
<dbReference type="PANTHER" id="PTHR14340:SF13">
    <property type="entry name" value="TITIN"/>
    <property type="match status" value="1"/>
</dbReference>
<dbReference type="GO" id="GO:0030017">
    <property type="term" value="C:sarcomere"/>
    <property type="evidence" value="ECO:0007669"/>
    <property type="project" value="UniProtKB-ARBA"/>
</dbReference>
<dbReference type="Gene3D" id="2.60.40.10">
    <property type="entry name" value="Immunoglobulins"/>
    <property type="match status" value="11"/>
</dbReference>
<dbReference type="PANTHER" id="PTHR14340">
    <property type="entry name" value="MICROFIBRIL-ASSOCIATED GLYCOPROTEIN 3"/>
    <property type="match status" value="1"/>
</dbReference>
<dbReference type="Pfam" id="PF07679">
    <property type="entry name" value="I-set"/>
    <property type="match status" value="3"/>
</dbReference>
<evidence type="ECO:0000256" key="3">
    <source>
        <dbReference type="SAM" id="SignalP"/>
    </source>
</evidence>
<feature type="chain" id="PRO_5025336115" description="Titin" evidence="3">
    <location>
        <begin position="33"/>
        <end position="1021"/>
    </location>
</feature>
<protein>
    <recommendedName>
        <fullName evidence="8">Titin</fullName>
    </recommendedName>
</protein>
<evidence type="ECO:0000313" key="7">
    <source>
        <dbReference type="Proteomes" id="UP000472270"/>
    </source>
</evidence>
<feature type="domain" description="Ig-like" evidence="4">
    <location>
        <begin position="82"/>
        <end position="202"/>
    </location>
</feature>
<dbReference type="FunFam" id="2.60.40.10:FF:000056">
    <property type="entry name" value="twitchin isoform X4"/>
    <property type="match status" value="1"/>
</dbReference>
<evidence type="ECO:0008006" key="8">
    <source>
        <dbReference type="Google" id="ProtNLM"/>
    </source>
</evidence>
<keyword evidence="3" id="KW-0732">Signal</keyword>
<feature type="domain" description="Fibronectin type-III" evidence="5">
    <location>
        <begin position="907"/>
        <end position="1011"/>
    </location>
</feature>
<dbReference type="PROSITE" id="PS50835">
    <property type="entry name" value="IG_LIKE"/>
    <property type="match status" value="3"/>
</dbReference>
<proteinExistence type="predicted"/>
<reference evidence="6" key="1">
    <citation type="submission" date="2025-08" db="UniProtKB">
        <authorList>
            <consortium name="Ensembl"/>
        </authorList>
    </citation>
    <scope>IDENTIFICATION</scope>
</reference>
<reference evidence="6" key="2">
    <citation type="submission" date="2025-09" db="UniProtKB">
        <authorList>
            <consortium name="Ensembl"/>
        </authorList>
    </citation>
    <scope>IDENTIFICATION</scope>
</reference>
<dbReference type="Pfam" id="PF00041">
    <property type="entry name" value="fn3"/>
    <property type="match status" value="6"/>
</dbReference>
<dbReference type="SUPFAM" id="SSF49265">
    <property type="entry name" value="Fibronectin type III"/>
    <property type="match status" value="5"/>
</dbReference>
<feature type="domain" description="Fibronectin type-III" evidence="5">
    <location>
        <begin position="437"/>
        <end position="534"/>
    </location>
</feature>
<feature type="domain" description="Ig-like" evidence="4">
    <location>
        <begin position="821"/>
        <end position="916"/>
    </location>
</feature>
<dbReference type="FunFam" id="2.60.40.10:FF:000112">
    <property type="entry name" value="Titin a"/>
    <property type="match status" value="1"/>
</dbReference>
<evidence type="ECO:0000259" key="5">
    <source>
        <dbReference type="PROSITE" id="PS50853"/>
    </source>
</evidence>
<sequence>MYSVGKPDNITLQIHYLLSQLLLLFLVTPGQTSTPEATDITRTSMQIVWDKPSVDGGSMVTGYYLERRDKKSLRWVKVYKDPISDTKAKAHHLTEGNEYQYRVCAINKAGEEEAQVDTDVAMRTHYIVKAGKDVEIMVPLKGRPAPSVSWKKEDQNIDNDPKYDIHNTDTSSCLIITQVTRNDTGKYTINISNGVGEPKSLTVSVKVQDTPAACRNLILKDVTRGKVTLCWEPPLLDGGAEITNYVVEKRDSSKRTYACVTNKYYDGGSIITDYIIENKLQGQEEWAPAGTNKHCEHEVTKLKELTEMFFRVCSKNEKGTSVFVEIGPIKVKDYIISPEANLEEYPDGQISVRLGHNVHVELPYKGKPRPTILWLKDNLPLKESEKIRFKKTENKATLMIKNVEKENGGKYTLTLDNTFFRKSFHIQVITLGPPSKPIGPIRLDEVRAEKSITINWAPPTHDGGNPIKYYIVERREKKTGRWLKVLTRKPIVEAAHRVTHLTENVEYEFRVYAVNDAGIGAPSNISMPIKCAEPTEEPDAPSIVNVTGTTNTSVSLEWTRPAYDGGMEIHGYIIEMCKVSEAEWHRVNEDLCAVTRYNVTGLETGAEYKFRICAVNSVGKGEAKEIPESAQAVDRLLAPEIDIDASFKQTHIVKSGGSICIRIGFKGKPTPTASWTKAAPKTTQTSLRVSDLLEGVPYFFRAMAENQYGLGEAYEMSDPVIATAEPAPPKRVDIIDTTDTSATLAWLKPEHDGGSRITGYCVESKGKDADKWVVCGTTKNLSLVIEGLTENSEYEFRVKAKNDSGFSVPREAFSSVIIKEPRIEPTADLSGITNQLITSRIGESFEIDVPISGRPAPKVSWKLEEMRLKETDRVSIKTNKNRTTLTVKDCMRGDGGRYFLTLENVTGPKTFTVTVNVIGRPSPPEVSIKWSVPLNDGGSPITGYIVERKPYTVTGEGRWLKCNYTNVTDTNFTITALGEGEEYEFRVIAKNANGVLSLPSVSTGPVTCKAEYSMYHTWFFH</sequence>
<keyword evidence="2" id="KW-0393">Immunoglobulin domain</keyword>
<name>A0A673GNE8_9TELE</name>
<feature type="domain" description="Fibronectin type-III" evidence="5">
    <location>
        <begin position="728"/>
        <end position="821"/>
    </location>
</feature>
<dbReference type="CDD" id="cd00063">
    <property type="entry name" value="FN3"/>
    <property type="match status" value="6"/>
</dbReference>
<dbReference type="Proteomes" id="UP000472270">
    <property type="component" value="Unassembled WGS sequence"/>
</dbReference>
<keyword evidence="1" id="KW-0677">Repeat</keyword>
<evidence type="ECO:0000313" key="6">
    <source>
        <dbReference type="Ensembl" id="ENSSRHP00000014902.1"/>
    </source>
</evidence>
<dbReference type="InterPro" id="IPR013783">
    <property type="entry name" value="Ig-like_fold"/>
</dbReference>
<dbReference type="FunFam" id="2.60.40.10:FF:000135">
    <property type="entry name" value="Titin a"/>
    <property type="match status" value="1"/>
</dbReference>
<dbReference type="GO" id="GO:0055013">
    <property type="term" value="P:cardiac muscle cell development"/>
    <property type="evidence" value="ECO:0007669"/>
    <property type="project" value="UniProtKB-ARBA"/>
</dbReference>
<dbReference type="InterPro" id="IPR003598">
    <property type="entry name" value="Ig_sub2"/>
</dbReference>
<dbReference type="FunFam" id="2.60.40.10:FF:001365">
    <property type="entry name" value="titin isoform X1"/>
    <property type="match status" value="1"/>
</dbReference>
<dbReference type="InterPro" id="IPR013098">
    <property type="entry name" value="Ig_I-set"/>
</dbReference>
<accession>A0A673GNE8</accession>
<dbReference type="InterPro" id="IPR003961">
    <property type="entry name" value="FN3_dom"/>
</dbReference>
<evidence type="ECO:0000259" key="4">
    <source>
        <dbReference type="PROSITE" id="PS50835"/>
    </source>
</evidence>
<feature type="domain" description="Fibronectin type-III" evidence="5">
    <location>
        <begin position="213"/>
        <end position="334"/>
    </location>
</feature>
<dbReference type="AlphaFoldDB" id="A0A673GNE8"/>
<dbReference type="InterPro" id="IPR036179">
    <property type="entry name" value="Ig-like_dom_sf"/>
</dbReference>
<dbReference type="InterPro" id="IPR003599">
    <property type="entry name" value="Ig_sub"/>
</dbReference>
<evidence type="ECO:0000256" key="1">
    <source>
        <dbReference type="ARBA" id="ARBA00022737"/>
    </source>
</evidence>
<dbReference type="SMART" id="SM00060">
    <property type="entry name" value="FN3"/>
    <property type="match status" value="7"/>
</dbReference>
<dbReference type="CDD" id="cd05748">
    <property type="entry name" value="Ig_Titin_like"/>
    <property type="match status" value="2"/>
</dbReference>
<dbReference type="Ensembl" id="ENSSRHT00000015401.1">
    <property type="protein sequence ID" value="ENSSRHP00000014902.1"/>
    <property type="gene ID" value="ENSSRHG00000008275.1"/>
</dbReference>
<feature type="domain" description="Ig-like" evidence="4">
    <location>
        <begin position="338"/>
        <end position="412"/>
    </location>
</feature>
<dbReference type="FunFam" id="2.60.40.10:FF:000002">
    <property type="entry name" value="Titin a"/>
    <property type="match status" value="1"/>
</dbReference>
<dbReference type="GO" id="GO:0003007">
    <property type="term" value="P:heart morphogenesis"/>
    <property type="evidence" value="ECO:0007669"/>
    <property type="project" value="UniProtKB-ARBA"/>
</dbReference>
<dbReference type="FunFam" id="2.60.40.10:FF:000034">
    <property type="entry name" value="Titin isoform A"/>
    <property type="match status" value="1"/>
</dbReference>
<organism evidence="6 7">
    <name type="scientific">Sinocyclocheilus rhinocerous</name>
    <dbReference type="NCBI Taxonomy" id="307959"/>
    <lineage>
        <taxon>Eukaryota</taxon>
        <taxon>Metazoa</taxon>
        <taxon>Chordata</taxon>
        <taxon>Craniata</taxon>
        <taxon>Vertebrata</taxon>
        <taxon>Euteleostomi</taxon>
        <taxon>Actinopterygii</taxon>
        <taxon>Neopterygii</taxon>
        <taxon>Teleostei</taxon>
        <taxon>Ostariophysi</taxon>
        <taxon>Cypriniformes</taxon>
        <taxon>Cyprinidae</taxon>
        <taxon>Cyprininae</taxon>
        <taxon>Sinocyclocheilus</taxon>
    </lineage>
</organism>
<feature type="signal peptide" evidence="3">
    <location>
        <begin position="1"/>
        <end position="32"/>
    </location>
</feature>
<feature type="domain" description="Fibronectin type-III" evidence="5">
    <location>
        <begin position="31"/>
        <end position="127"/>
    </location>
</feature>
<evidence type="ECO:0000256" key="2">
    <source>
        <dbReference type="ARBA" id="ARBA00023319"/>
    </source>
</evidence>
<dbReference type="FunFam" id="2.60.40.10:FF:000107">
    <property type="entry name" value="Myosin, light chain kinase a"/>
    <property type="match status" value="1"/>
</dbReference>
<dbReference type="PROSITE" id="PS50853">
    <property type="entry name" value="FN3"/>
    <property type="match status" value="6"/>
</dbReference>
<dbReference type="SUPFAM" id="SSF48726">
    <property type="entry name" value="Immunoglobulin"/>
    <property type="match status" value="3"/>
</dbReference>
<dbReference type="InterPro" id="IPR036116">
    <property type="entry name" value="FN3_sf"/>
</dbReference>
<keyword evidence="7" id="KW-1185">Reference proteome</keyword>
<dbReference type="SMART" id="SM00408">
    <property type="entry name" value="IGc2"/>
    <property type="match status" value="3"/>
</dbReference>